<dbReference type="EMBL" id="NXGS01000115">
    <property type="protein sequence ID" value="PIM96209.1"/>
    <property type="molecule type" value="Genomic_DNA"/>
</dbReference>
<evidence type="ECO:0000256" key="9">
    <source>
        <dbReference type="PROSITE-ProRule" id="PRU00268"/>
    </source>
</evidence>
<gene>
    <name evidence="12" type="primary">rpsE</name>
    <name evidence="12" type="ORF">alecur_167</name>
</gene>
<evidence type="ECO:0000256" key="5">
    <source>
        <dbReference type="ARBA" id="ARBA00022980"/>
    </source>
</evidence>
<evidence type="ECO:0000313" key="13">
    <source>
        <dbReference type="Proteomes" id="UP000229529"/>
    </source>
</evidence>
<name>A0ABX4MJR8_9HYPH</name>
<feature type="domain" description="S5 DRBM" evidence="11">
    <location>
        <begin position="41"/>
        <end position="104"/>
    </location>
</feature>
<comment type="function">
    <text evidence="1">Located at the back of the 30S subunit body where it stabilizes the conformation of the head with respect to the body.</text>
</comment>
<comment type="caution">
    <text evidence="12">The sequence shown here is derived from an EMBL/GenBank/DDBJ whole genome shotgun (WGS) entry which is preliminary data.</text>
</comment>
<dbReference type="InterPro" id="IPR000851">
    <property type="entry name" value="Ribosomal_uS5"/>
</dbReference>
<keyword evidence="3" id="KW-0699">rRNA-binding</keyword>
<evidence type="ECO:0000256" key="6">
    <source>
        <dbReference type="ARBA" id="ARBA00023274"/>
    </source>
</evidence>
<sequence>MKVYWKKFNNEYIPKVVGKQPNKNMADDVGIDSSLDKRTPLYERIIKLTKVCRVVKGGRKYKYLALVVVGDMCGKVGFGIAKASEVQDAVIKSGHYAQKHMLGVPLGKNKRLIYNVEGKYNSTKVLMWNSREGIGIRAGSTIRSILDALGIRNAGAKIIGSRNPHNVIRAVFNALQGLCIRFRLWKYHC</sequence>
<dbReference type="SUPFAM" id="SSF54211">
    <property type="entry name" value="Ribosomal protein S5 domain 2-like"/>
    <property type="match status" value="1"/>
</dbReference>
<dbReference type="Gene3D" id="3.30.230.10">
    <property type="match status" value="1"/>
</dbReference>
<keyword evidence="5 9" id="KW-0689">Ribosomal protein</keyword>
<dbReference type="PANTHER" id="PTHR48432">
    <property type="entry name" value="S5 DRBM DOMAIN-CONTAINING PROTEIN"/>
    <property type="match status" value="1"/>
</dbReference>
<evidence type="ECO:0000256" key="2">
    <source>
        <dbReference type="ARBA" id="ARBA00008945"/>
    </source>
</evidence>
<dbReference type="PROSITE" id="PS00585">
    <property type="entry name" value="RIBOSOMAL_S5"/>
    <property type="match status" value="1"/>
</dbReference>
<keyword evidence="13" id="KW-1185">Reference proteome</keyword>
<dbReference type="PROSITE" id="PS50881">
    <property type="entry name" value="S5_DSRBD"/>
    <property type="match status" value="1"/>
</dbReference>
<dbReference type="Pfam" id="PF03719">
    <property type="entry name" value="Ribosomal_S5_C"/>
    <property type="match status" value="1"/>
</dbReference>
<protein>
    <recommendedName>
        <fullName evidence="7">Small ribosomal subunit protein uS5</fullName>
    </recommendedName>
    <alternativeName>
        <fullName evidence="8">30S ribosomal protein S5</fullName>
    </alternativeName>
</protein>
<evidence type="ECO:0000256" key="1">
    <source>
        <dbReference type="ARBA" id="ARBA00003093"/>
    </source>
</evidence>
<dbReference type="Pfam" id="PF00333">
    <property type="entry name" value="Ribosomal_S5"/>
    <property type="match status" value="1"/>
</dbReference>
<comment type="similarity">
    <text evidence="2 10">Belongs to the universal ribosomal protein uS5 family.</text>
</comment>
<proteinExistence type="inferred from homology"/>
<dbReference type="Gene3D" id="3.30.160.20">
    <property type="match status" value="1"/>
</dbReference>
<dbReference type="InterPro" id="IPR005324">
    <property type="entry name" value="Ribosomal_uS5_C"/>
</dbReference>
<evidence type="ECO:0000259" key="11">
    <source>
        <dbReference type="PROSITE" id="PS50881"/>
    </source>
</evidence>
<evidence type="ECO:0000256" key="7">
    <source>
        <dbReference type="ARBA" id="ARBA00035255"/>
    </source>
</evidence>
<dbReference type="PANTHER" id="PTHR48432:SF1">
    <property type="entry name" value="S5 DRBM DOMAIN-CONTAINING PROTEIN"/>
    <property type="match status" value="1"/>
</dbReference>
<evidence type="ECO:0000256" key="10">
    <source>
        <dbReference type="RuleBase" id="RU003823"/>
    </source>
</evidence>
<organism evidence="12 13">
    <name type="scientific">Candidatus Hodgkinia cicadicola</name>
    <dbReference type="NCBI Taxonomy" id="573658"/>
    <lineage>
        <taxon>Bacteria</taxon>
        <taxon>Pseudomonadati</taxon>
        <taxon>Pseudomonadota</taxon>
        <taxon>Alphaproteobacteria</taxon>
        <taxon>Hyphomicrobiales</taxon>
        <taxon>Candidatus Hodgkinia</taxon>
    </lineage>
</organism>
<evidence type="ECO:0000256" key="3">
    <source>
        <dbReference type="ARBA" id="ARBA00022730"/>
    </source>
</evidence>
<accession>A0ABX4MJR8</accession>
<dbReference type="InterPro" id="IPR018192">
    <property type="entry name" value="Ribosomal_uS5_N_CS"/>
</dbReference>
<evidence type="ECO:0000313" key="12">
    <source>
        <dbReference type="EMBL" id="PIM96209.1"/>
    </source>
</evidence>
<dbReference type="InterPro" id="IPR013810">
    <property type="entry name" value="Ribosomal_uS5_N"/>
</dbReference>
<dbReference type="Proteomes" id="UP000229529">
    <property type="component" value="Unassembled WGS sequence"/>
</dbReference>
<evidence type="ECO:0000256" key="8">
    <source>
        <dbReference type="ARBA" id="ARBA00035519"/>
    </source>
</evidence>
<dbReference type="InterPro" id="IPR020568">
    <property type="entry name" value="Ribosomal_Su5_D2-typ_SF"/>
</dbReference>
<dbReference type="InterPro" id="IPR014721">
    <property type="entry name" value="Ribsml_uS5_D2-typ_fold_subgr"/>
</dbReference>
<evidence type="ECO:0000256" key="4">
    <source>
        <dbReference type="ARBA" id="ARBA00022884"/>
    </source>
</evidence>
<dbReference type="SUPFAM" id="SSF54768">
    <property type="entry name" value="dsRNA-binding domain-like"/>
    <property type="match status" value="1"/>
</dbReference>
<keyword evidence="6 9" id="KW-0687">Ribonucleoprotein</keyword>
<reference evidence="12" key="1">
    <citation type="submission" date="2017-09" db="EMBL/GenBank/DDBJ databases">
        <authorList>
            <person name="Campbell M.A."/>
            <person name="Lukasik P."/>
            <person name="Simon C."/>
            <person name="McCutcheon J.P."/>
        </authorList>
    </citation>
    <scope>NUCLEOTIDE SEQUENCE [LARGE SCALE GENOMIC DNA]</scope>
    <source>
        <strain evidence="12">ALECUR</strain>
    </source>
</reference>
<dbReference type="GO" id="GO:0005840">
    <property type="term" value="C:ribosome"/>
    <property type="evidence" value="ECO:0007669"/>
    <property type="project" value="UniProtKB-KW"/>
</dbReference>
<keyword evidence="4" id="KW-0694">RNA-binding</keyword>